<evidence type="ECO:0000313" key="7">
    <source>
        <dbReference type="Proteomes" id="UP000032900"/>
    </source>
</evidence>
<dbReference type="EMBL" id="BAZW01000002">
    <property type="protein sequence ID" value="GAO28309.1"/>
    <property type="molecule type" value="Genomic_DNA"/>
</dbReference>
<dbReference type="InterPro" id="IPR017900">
    <property type="entry name" value="4Fe4S_Fe_S_CS"/>
</dbReference>
<keyword evidence="4" id="KW-0813">Transport</keyword>
<dbReference type="Gene3D" id="3.30.70.20">
    <property type="match status" value="1"/>
</dbReference>
<dbReference type="RefSeq" id="WP_062122145.1">
    <property type="nucleotide sequence ID" value="NZ_BAZW01000002.1"/>
</dbReference>
<sequence>MAISKVWIEEGCTACELCVDICPEVFEMADDTAVVIENAKVDVFEDQVIEAADSCPVEVIRYEA</sequence>
<reference evidence="6 7" key="1">
    <citation type="journal article" date="2015" name="Microbes Environ.">
        <title>Distribution and evolution of nitrogen fixation genes in the phylum bacteroidetes.</title>
        <authorList>
            <person name="Inoue J."/>
            <person name="Oshima K."/>
            <person name="Suda W."/>
            <person name="Sakamoto M."/>
            <person name="Iino T."/>
            <person name="Noda S."/>
            <person name="Hongoh Y."/>
            <person name="Hattori M."/>
            <person name="Ohkuma M."/>
        </authorList>
    </citation>
    <scope>NUCLEOTIDE SEQUENCE [LARGE SCALE GENOMIC DNA]</scope>
    <source>
        <strain evidence="6">JCM 15548</strain>
    </source>
</reference>
<evidence type="ECO:0000256" key="1">
    <source>
        <dbReference type="ARBA" id="ARBA00022723"/>
    </source>
</evidence>
<evidence type="ECO:0000256" key="2">
    <source>
        <dbReference type="ARBA" id="ARBA00023004"/>
    </source>
</evidence>
<proteinExistence type="predicted"/>
<evidence type="ECO:0000256" key="3">
    <source>
        <dbReference type="ARBA" id="ARBA00023014"/>
    </source>
</evidence>
<dbReference type="PROSITE" id="PS00198">
    <property type="entry name" value="4FE4S_FER_1"/>
    <property type="match status" value="1"/>
</dbReference>
<dbReference type="STRING" id="1236989.JCM15548_1386"/>
<name>A0A0E9LSS0_9BACT</name>
<evidence type="ECO:0000259" key="5">
    <source>
        <dbReference type="PROSITE" id="PS51379"/>
    </source>
</evidence>
<dbReference type="Proteomes" id="UP000032900">
    <property type="component" value="Unassembled WGS sequence"/>
</dbReference>
<dbReference type="OrthoDB" id="9803319at2"/>
<feature type="domain" description="4Fe-4S ferredoxin-type" evidence="5">
    <location>
        <begin position="4"/>
        <end position="31"/>
    </location>
</feature>
<comment type="caution">
    <text evidence="6">The sequence shown here is derived from an EMBL/GenBank/DDBJ whole genome shotgun (WGS) entry which is preliminary data.</text>
</comment>
<dbReference type="SUPFAM" id="SSF54862">
    <property type="entry name" value="4Fe-4S ferredoxins"/>
    <property type="match status" value="1"/>
</dbReference>
<evidence type="ECO:0000256" key="4">
    <source>
        <dbReference type="RuleBase" id="RU368020"/>
    </source>
</evidence>
<comment type="function">
    <text evidence="4">Ferredoxins are iron-sulfur proteins that transfer electrons in a wide variety of metabolic reactions.</text>
</comment>
<evidence type="ECO:0000313" key="6">
    <source>
        <dbReference type="EMBL" id="GAO28309.1"/>
    </source>
</evidence>
<keyword evidence="1 4" id="KW-0479">Metal-binding</keyword>
<gene>
    <name evidence="6" type="ORF">JCM15548_1386</name>
</gene>
<dbReference type="GO" id="GO:0051536">
    <property type="term" value="F:iron-sulfur cluster binding"/>
    <property type="evidence" value="ECO:0007669"/>
    <property type="project" value="UniProtKB-KW"/>
</dbReference>
<organism evidence="6 7">
    <name type="scientific">Geofilum rubicundum JCM 15548</name>
    <dbReference type="NCBI Taxonomy" id="1236989"/>
    <lineage>
        <taxon>Bacteria</taxon>
        <taxon>Pseudomonadati</taxon>
        <taxon>Bacteroidota</taxon>
        <taxon>Bacteroidia</taxon>
        <taxon>Marinilabiliales</taxon>
        <taxon>Marinilabiliaceae</taxon>
        <taxon>Geofilum</taxon>
    </lineage>
</organism>
<protein>
    <recommendedName>
        <fullName evidence="4">Ferredoxin</fullName>
    </recommendedName>
</protein>
<accession>A0A0E9LSS0</accession>
<dbReference type="InterPro" id="IPR017896">
    <property type="entry name" value="4Fe4S_Fe-S-bd"/>
</dbReference>
<dbReference type="PROSITE" id="PS51379">
    <property type="entry name" value="4FE4S_FER_2"/>
    <property type="match status" value="1"/>
</dbReference>
<keyword evidence="7" id="KW-1185">Reference proteome</keyword>
<dbReference type="GO" id="GO:0009055">
    <property type="term" value="F:electron transfer activity"/>
    <property type="evidence" value="ECO:0007669"/>
    <property type="project" value="UniProtKB-UniRule"/>
</dbReference>
<dbReference type="GO" id="GO:0005506">
    <property type="term" value="F:iron ion binding"/>
    <property type="evidence" value="ECO:0007669"/>
    <property type="project" value="UniProtKB-UniRule"/>
</dbReference>
<keyword evidence="4" id="KW-0249">Electron transport</keyword>
<dbReference type="InterPro" id="IPR001080">
    <property type="entry name" value="3Fe4S_ferredoxin"/>
</dbReference>
<dbReference type="Pfam" id="PF13370">
    <property type="entry name" value="Fer4_13"/>
    <property type="match status" value="1"/>
</dbReference>
<dbReference type="AlphaFoldDB" id="A0A0E9LSS0"/>
<dbReference type="PRINTS" id="PR00352">
    <property type="entry name" value="3FE4SFRDOXIN"/>
</dbReference>
<keyword evidence="2 4" id="KW-0408">Iron</keyword>
<keyword evidence="3 4" id="KW-0411">Iron-sulfur</keyword>